<organism evidence="2 3">
    <name type="scientific">Brassica napus</name>
    <name type="common">Rape</name>
    <dbReference type="NCBI Taxonomy" id="3708"/>
    <lineage>
        <taxon>Eukaryota</taxon>
        <taxon>Viridiplantae</taxon>
        <taxon>Streptophyta</taxon>
        <taxon>Embryophyta</taxon>
        <taxon>Tracheophyta</taxon>
        <taxon>Spermatophyta</taxon>
        <taxon>Magnoliopsida</taxon>
        <taxon>eudicotyledons</taxon>
        <taxon>Gunneridae</taxon>
        <taxon>Pentapetalae</taxon>
        <taxon>rosids</taxon>
        <taxon>malvids</taxon>
        <taxon>Brassicales</taxon>
        <taxon>Brassicaceae</taxon>
        <taxon>Brassiceae</taxon>
        <taxon>Brassica</taxon>
    </lineage>
</organism>
<accession>A0ABQ7ZHJ5</accession>
<dbReference type="EMBL" id="JAGKQM010000015">
    <property type="protein sequence ID" value="KAH0879691.1"/>
    <property type="molecule type" value="Genomic_DNA"/>
</dbReference>
<evidence type="ECO:0000256" key="1">
    <source>
        <dbReference type="SAM" id="MobiDB-lite"/>
    </source>
</evidence>
<feature type="compositionally biased region" description="Polar residues" evidence="1">
    <location>
        <begin position="20"/>
        <end position="31"/>
    </location>
</feature>
<gene>
    <name evidence="2" type="ORF">HID58_067085</name>
</gene>
<protein>
    <submittedName>
        <fullName evidence="2">Uncharacterized protein</fullName>
    </submittedName>
</protein>
<sequence>MIMALFPEPGSWRGFLEQVSGTGTQFGNDETQPPSPQPPSPEIEMDDVPEVKVTKNGRRFGYGTMDIGEPSGPSYATQSPDYKALYLETQTKLVQVTNKCDELSSQVEDAQYWSTVMRNMFPDHVPPSQAARQAATANNTFEA</sequence>
<evidence type="ECO:0000313" key="3">
    <source>
        <dbReference type="Proteomes" id="UP000824890"/>
    </source>
</evidence>
<name>A0ABQ7ZHJ5_BRANA</name>
<keyword evidence="3" id="KW-1185">Reference proteome</keyword>
<evidence type="ECO:0000313" key="2">
    <source>
        <dbReference type="EMBL" id="KAH0879691.1"/>
    </source>
</evidence>
<dbReference type="Proteomes" id="UP000824890">
    <property type="component" value="Unassembled WGS sequence"/>
</dbReference>
<feature type="region of interest" description="Disordered" evidence="1">
    <location>
        <begin position="20"/>
        <end position="47"/>
    </location>
</feature>
<proteinExistence type="predicted"/>
<comment type="caution">
    <text evidence="2">The sequence shown here is derived from an EMBL/GenBank/DDBJ whole genome shotgun (WGS) entry which is preliminary data.</text>
</comment>
<reference evidence="2 3" key="1">
    <citation type="submission" date="2021-05" db="EMBL/GenBank/DDBJ databases">
        <title>Genome Assembly of Synthetic Allotetraploid Brassica napus Reveals Homoeologous Exchanges between Subgenomes.</title>
        <authorList>
            <person name="Davis J.T."/>
        </authorList>
    </citation>
    <scope>NUCLEOTIDE SEQUENCE [LARGE SCALE GENOMIC DNA]</scope>
    <source>
        <strain evidence="3">cv. Da-Ae</strain>
        <tissue evidence="2">Seedling</tissue>
    </source>
</reference>